<sequence length="2003" mass="219251">MAHNLQTKGKGNTRASTQSRKAPMTVSNEMNTNVGSAMGSPTNMNTPVSSVSGSSLSSDFYAWKAQIEELADDDYSQERTAEQVIEELGDYSAFMQRWLDRRQHDSESMMLVLPYNIQAELGVARDDLEAAWTGRIMDCLSEKAATLVAKSNSGPRSIGFENEFSKLGRQITHACGTIRVYNADIDHEQWQRFVPRCVNHNVHAIIHRLLKAHKQFQASLYLSNDKEHVRLWYLIWHNLCKNFKLLQRNEDRLPSADYCIESSFFRTKEIRELFEFSAHQADFFIPREIENIVGYYCEIINDHHSQTKPKSGHLRGLSEKKPLSAKAISTLTEFPENDRWDPAALKALHWATIRMNYLTGGPMVFRRNGAITGARSLDGPEDQLVLEQLDTREGVDADDLAYGSSWLQDDLTTAERVSEAPAVDIDDIFEDNFVTTASTALTSASNAPNEASSLVGTDSSARGPQTLPEQPVELVFECCHSPIGPHGLAAASPYVSAQAFSTSSPYTSLKSGASRKVSVYNGLPTPQSLPFSSPANYKDVMGDHHRTGEDIESQDSVSMDISPTSDDIPQAVNSAATATGATVQWPVGDEDVLMTSEHDALGADDLPTFQRPELRGQNHVSAYDYVYCPFPENRKYEAANSRLISRDLRDPGIVSDGLRTQDLVNLPPLHCRTPGKFATWKKRTPSGPYEVFRMLGSAVVRKTVGRKGTPIIRPRFPPCLTSRASCQHYKHVLAAKRDPQARVTRPSERRMPILRGGGVRDGRRLLRRSPGQPTAGLRERAPDSPTPAGPRQPIQRHARPMTSTNGLQSRSRSPSSSRVSFVDLTRDDHPAVTGEPEEDNGDDLGSGDHFASDQIHEDSPVNGPAGIPNSLGGSSNKENVEQGPSSGPRRPLRVNRAGNMPVTSGSTPLWSTSSEASSPPNTPDLGLWLRCHPCPVYPDQYHHQCCGQHCAGLSPRRQSTITSPSSGEPRVWVSPRPRPLEDDGQQSPPSARFRRGPAPRWRDSAFFHSSLYVYLLQDGDRSRLPFPPRLSQMCADDIPDDSIYAVEDGILYVLRTGPDGVRALTRLTDSDPPTQDYWHLRHASAVWQVLQGDEHTISSQITPERLIDHRAAGFERGFLDERGVGRMYQLVTGDIVRINWVAGSVRLEMLQAEQQNQSAIPSNQVLHPSGPTHNAAATRGPRPLGGDDAAPQGLPAQGVHHDQVLGNQSALQDGNPSRRDFDAQSPQDTAQETLDALPGGPQMNALHERLRVQRANTKRGRSIDRLRDNLLARADDIDRLLINPNADSIPASGEPELLRNEATNLWPTLRQATDLGTWQAILDAARARLSIVNHIIHADSPPNGTGDDDKDEDEDSDHADNLGPSHLGDVAREDGPANGDEAATRPSGNYGQPPAQHLAHIAHQGLEAMNEVSPSIENDIGQNNNYEAEKGPAHCVSHHEEETDEEVYEQPDDDLQAINDLLEIAEGNIETLNSLVLQWGALHDVDLSGGRSTEERLPESVAEWVTRVHDVGNALNDAGEADDQMALVRALHDARQVVEALGMAIENITGYDPNLSSNQLWGLIRGREAGLSVEHEELLDAIPGFVRVPFHVRDALQAAEDALQAIRALTDDTTRIRLQRVVEIADQALADMDRAKESYQQNENTSDSDGSEDSDQTQDDDMDAGDQLQDDLDHTTNFMYKPEAEQVPANRLSSSSSSSSESSSGDDTESDTAPFQAQADSPKGRGVARKASAAARQRHAAIQSARQAATRPESRAPEEPIATPEDAAAKARLRKRITGKKGKKPQKKGAHESDIEDPKTKKGKRKDDDSDDDQSGGNVAQPARRSTRVAAKATAQTGAVTQSTTNKSAAKSGPKSGSKGGKKRAAAEDDEAQSAVAHYDSESNSSARIPPRKKSKHVAFASEPAAVTTNTNTNTDDSVPGQDQRQRKSSLADQKLDELRNAARSRLQAVFARHGLELYGGGGKADVDVGRAIDGVGRLRRRRPPFGLWLWYSSATIAAVGIL</sequence>
<feature type="compositionally biased region" description="Basic residues" evidence="1">
    <location>
        <begin position="1771"/>
        <end position="1788"/>
    </location>
</feature>
<feature type="compositionally biased region" description="Polar residues" evidence="1">
    <location>
        <begin position="956"/>
        <end position="966"/>
    </location>
</feature>
<feature type="compositionally biased region" description="Polar residues" evidence="1">
    <location>
        <begin position="1834"/>
        <end position="1846"/>
    </location>
</feature>
<feature type="region of interest" description="Disordered" evidence="1">
    <location>
        <begin position="1"/>
        <end position="23"/>
    </location>
</feature>
<keyword evidence="3" id="KW-1185">Reference proteome</keyword>
<feature type="region of interest" description="Disordered" evidence="1">
    <location>
        <begin position="1683"/>
        <end position="1932"/>
    </location>
</feature>
<accession>A0ABR0KP53</accession>
<feature type="region of interest" description="Disordered" evidence="1">
    <location>
        <begin position="956"/>
        <end position="997"/>
    </location>
</feature>
<feature type="compositionally biased region" description="Acidic residues" evidence="1">
    <location>
        <begin position="1649"/>
        <end position="1670"/>
    </location>
</feature>
<gene>
    <name evidence="2" type="ORF">LTR24_000498</name>
</gene>
<organism evidence="2 3">
    <name type="scientific">Lithohypha guttulata</name>
    <dbReference type="NCBI Taxonomy" id="1690604"/>
    <lineage>
        <taxon>Eukaryota</taxon>
        <taxon>Fungi</taxon>
        <taxon>Dikarya</taxon>
        <taxon>Ascomycota</taxon>
        <taxon>Pezizomycotina</taxon>
        <taxon>Eurotiomycetes</taxon>
        <taxon>Chaetothyriomycetidae</taxon>
        <taxon>Chaetothyriales</taxon>
        <taxon>Trichomeriaceae</taxon>
        <taxon>Lithohypha</taxon>
    </lineage>
</organism>
<feature type="compositionally biased region" description="Basic and acidic residues" evidence="1">
    <location>
        <begin position="737"/>
        <end position="751"/>
    </location>
</feature>
<feature type="region of interest" description="Disordered" evidence="1">
    <location>
        <begin position="1337"/>
        <end position="1395"/>
    </location>
</feature>
<reference evidence="2 3" key="1">
    <citation type="submission" date="2023-08" db="EMBL/GenBank/DDBJ databases">
        <title>Black Yeasts Isolated from many extreme environments.</title>
        <authorList>
            <person name="Coleine C."/>
            <person name="Stajich J.E."/>
            <person name="Selbmann L."/>
        </authorList>
    </citation>
    <scope>NUCLEOTIDE SEQUENCE [LARGE SCALE GENOMIC DNA]</scope>
    <source>
        <strain evidence="2 3">CCFEE 5885</strain>
    </source>
</reference>
<feature type="compositionally biased region" description="Basic and acidic residues" evidence="1">
    <location>
        <begin position="1789"/>
        <end position="1808"/>
    </location>
</feature>
<protein>
    <submittedName>
        <fullName evidence="2">Uncharacterized protein</fullName>
    </submittedName>
</protein>
<proteinExistence type="predicted"/>
<feature type="region of interest" description="Disordered" evidence="1">
    <location>
        <begin position="1158"/>
        <end position="1242"/>
    </location>
</feature>
<evidence type="ECO:0000313" key="3">
    <source>
        <dbReference type="Proteomes" id="UP001345013"/>
    </source>
</evidence>
<comment type="caution">
    <text evidence="2">The sequence shown here is derived from an EMBL/GenBank/DDBJ whole genome shotgun (WGS) entry which is preliminary data.</text>
</comment>
<feature type="compositionally biased region" description="Acidic residues" evidence="1">
    <location>
        <begin position="1346"/>
        <end position="1357"/>
    </location>
</feature>
<name>A0ABR0KP53_9EURO</name>
<feature type="compositionally biased region" description="Low complexity" evidence="1">
    <location>
        <begin position="1729"/>
        <end position="1751"/>
    </location>
</feature>
<feature type="compositionally biased region" description="Basic and acidic residues" evidence="1">
    <location>
        <begin position="850"/>
        <end position="859"/>
    </location>
</feature>
<feature type="compositionally biased region" description="Polar residues" evidence="1">
    <location>
        <begin position="901"/>
        <end position="919"/>
    </location>
</feature>
<feature type="region of interest" description="Disordered" evidence="1">
    <location>
        <begin position="1635"/>
        <end position="1670"/>
    </location>
</feature>
<feature type="compositionally biased region" description="Polar residues" evidence="1">
    <location>
        <begin position="1205"/>
        <end position="1215"/>
    </location>
</feature>
<feature type="compositionally biased region" description="Low complexity" evidence="1">
    <location>
        <begin position="809"/>
        <end position="820"/>
    </location>
</feature>
<evidence type="ECO:0000256" key="1">
    <source>
        <dbReference type="SAM" id="MobiDB-lite"/>
    </source>
</evidence>
<feature type="region of interest" description="Disordered" evidence="1">
    <location>
        <begin position="737"/>
        <end position="921"/>
    </location>
</feature>
<dbReference type="Proteomes" id="UP001345013">
    <property type="component" value="Unassembled WGS sequence"/>
</dbReference>
<feature type="compositionally biased region" description="Polar residues" evidence="1">
    <location>
        <begin position="871"/>
        <end position="885"/>
    </location>
</feature>
<feature type="region of interest" description="Disordered" evidence="1">
    <location>
        <begin position="444"/>
        <end position="466"/>
    </location>
</feature>
<feature type="compositionally biased region" description="Low complexity" evidence="1">
    <location>
        <begin position="1693"/>
        <end position="1703"/>
    </location>
</feature>
<feature type="compositionally biased region" description="Polar residues" evidence="1">
    <location>
        <begin position="448"/>
        <end position="463"/>
    </location>
</feature>
<dbReference type="EMBL" id="JAVRRG010000004">
    <property type="protein sequence ID" value="KAK5101443.1"/>
    <property type="molecule type" value="Genomic_DNA"/>
</dbReference>
<evidence type="ECO:0000313" key="2">
    <source>
        <dbReference type="EMBL" id="KAK5101443.1"/>
    </source>
</evidence>
<feature type="compositionally biased region" description="Low complexity" evidence="1">
    <location>
        <begin position="1847"/>
        <end position="1857"/>
    </location>
</feature>